<comment type="cofactor">
    <cofactor evidence="1 8">
        <name>heme</name>
        <dbReference type="ChEBI" id="CHEBI:30413"/>
    </cofactor>
</comment>
<feature type="region of interest" description="Disordered" evidence="10">
    <location>
        <begin position="372"/>
        <end position="395"/>
    </location>
</feature>
<dbReference type="GO" id="GO:0016705">
    <property type="term" value="F:oxidoreductase activity, acting on paired donors, with incorporation or reduction of molecular oxygen"/>
    <property type="evidence" value="ECO:0007669"/>
    <property type="project" value="InterPro"/>
</dbReference>
<evidence type="ECO:0000313" key="11">
    <source>
        <dbReference type="EMBL" id="NEW47741.1"/>
    </source>
</evidence>
<dbReference type="InterPro" id="IPR002401">
    <property type="entry name" value="Cyt_P450_E_grp-I"/>
</dbReference>
<evidence type="ECO:0000256" key="4">
    <source>
        <dbReference type="ARBA" id="ARBA00022723"/>
    </source>
</evidence>
<comment type="caution">
    <text evidence="11">The sequence shown here is derived from an EMBL/GenBank/DDBJ whole genome shotgun (WGS) entry which is preliminary data.</text>
</comment>
<dbReference type="PROSITE" id="PS00086">
    <property type="entry name" value="CYTOCHROME_P450"/>
    <property type="match status" value="1"/>
</dbReference>
<dbReference type="Gene3D" id="1.10.630.10">
    <property type="entry name" value="Cytochrome P450"/>
    <property type="match status" value="1"/>
</dbReference>
<dbReference type="GO" id="GO:0004497">
    <property type="term" value="F:monooxygenase activity"/>
    <property type="evidence" value="ECO:0007669"/>
    <property type="project" value="UniProtKB-KW"/>
</dbReference>
<evidence type="ECO:0000256" key="7">
    <source>
        <dbReference type="ARBA" id="ARBA00023033"/>
    </source>
</evidence>
<evidence type="ECO:0000256" key="3">
    <source>
        <dbReference type="ARBA" id="ARBA00022617"/>
    </source>
</evidence>
<dbReference type="InterPro" id="IPR017972">
    <property type="entry name" value="Cyt_P450_CS"/>
</dbReference>
<dbReference type="GO" id="GO:0020037">
    <property type="term" value="F:heme binding"/>
    <property type="evidence" value="ECO:0007669"/>
    <property type="project" value="InterPro"/>
</dbReference>
<dbReference type="Pfam" id="PF00067">
    <property type="entry name" value="p450"/>
    <property type="match status" value="1"/>
</dbReference>
<dbReference type="PRINTS" id="PR00463">
    <property type="entry name" value="EP450I"/>
</dbReference>
<keyword evidence="4 8" id="KW-0479">Metal-binding</keyword>
<keyword evidence="7 9" id="KW-0503">Monooxygenase</keyword>
<dbReference type="PANTHER" id="PTHR24286">
    <property type="entry name" value="CYTOCHROME P450 26"/>
    <property type="match status" value="1"/>
</dbReference>
<keyword evidence="5 9" id="KW-0560">Oxidoreductase</keyword>
<accession>A0A6P1DDQ2</accession>
<evidence type="ECO:0000256" key="6">
    <source>
        <dbReference type="ARBA" id="ARBA00023004"/>
    </source>
</evidence>
<reference evidence="11 12" key="1">
    <citation type="submission" date="2020-01" db="EMBL/GenBank/DDBJ databases">
        <title>Genetics and antimicrobial susceptibilities of Nocardia species isolated from the soil; a comparison with species isolated from humans.</title>
        <authorList>
            <person name="Carrasco G."/>
            <person name="Monzon S."/>
            <person name="Sansegundo M."/>
            <person name="Garcia E."/>
            <person name="Garrido N."/>
            <person name="Medina M.J."/>
            <person name="Villalon P."/>
            <person name="Ramirez-Arocha A.C."/>
            <person name="Jimenez P."/>
            <person name="Cuesta I."/>
            <person name="Valdezate S."/>
        </authorList>
    </citation>
    <scope>NUCLEOTIDE SEQUENCE [LARGE SCALE GENOMIC DNA]</scope>
    <source>
        <strain evidence="11 12">CNM20110639</strain>
    </source>
</reference>
<evidence type="ECO:0000256" key="1">
    <source>
        <dbReference type="ARBA" id="ARBA00001971"/>
    </source>
</evidence>
<evidence type="ECO:0000256" key="5">
    <source>
        <dbReference type="ARBA" id="ARBA00023002"/>
    </source>
</evidence>
<dbReference type="GO" id="GO:0005506">
    <property type="term" value="F:iron ion binding"/>
    <property type="evidence" value="ECO:0007669"/>
    <property type="project" value="InterPro"/>
</dbReference>
<feature type="binding site" description="axial binding residue" evidence="8">
    <location>
        <position position="337"/>
    </location>
    <ligand>
        <name>heme</name>
        <dbReference type="ChEBI" id="CHEBI:30413"/>
    </ligand>
    <ligandPart>
        <name>Fe</name>
        <dbReference type="ChEBI" id="CHEBI:18248"/>
    </ligandPart>
</feature>
<evidence type="ECO:0000256" key="8">
    <source>
        <dbReference type="PIRSR" id="PIRSR602401-1"/>
    </source>
</evidence>
<dbReference type="AlphaFoldDB" id="A0A6P1DDQ2"/>
<name>A0A6P1DDQ2_9NOCA</name>
<dbReference type="InterPro" id="IPR001128">
    <property type="entry name" value="Cyt_P450"/>
</dbReference>
<evidence type="ECO:0000256" key="2">
    <source>
        <dbReference type="ARBA" id="ARBA00010617"/>
    </source>
</evidence>
<dbReference type="EMBL" id="JAAGUZ010000100">
    <property type="protein sequence ID" value="NEW47741.1"/>
    <property type="molecule type" value="Genomic_DNA"/>
</dbReference>
<keyword evidence="6 8" id="KW-0408">Iron</keyword>
<sequence>MEATVFAGREVMDELLRLEQNGALIAAGGFQAFREQFDAEHFIADSDGDMHSVLRRRLARGHSSHAADPEKLVGAVDFMVERWIEQESIDLMPELRRLFVCQASATMVQANDAVDLTDTLFYVSSFLLRVSLGHWPKLMLAWPPYRAALRRVMTYITELADTLLAESSDSEQPPLATALVNLYRSGDISRNELILSLFGPFIGGADTSTSTIAIALLDILERPELHTAVRAEAIAYFDGDPCGVDPLVAMPHLWSTLQESMRLNPVAPAVVRRAARDFEFRGFRIREGSMVFIATTASHQSEEHFPDPTAFIADRFVDVRATNRTGYAPFGFGRRECIAKNWAKIQTLLTIARLLATCELAFVGNTGEPLRMTTFPPRTPKGLRMTVRPIKSKES</sequence>
<proteinExistence type="inferred from homology"/>
<evidence type="ECO:0000256" key="9">
    <source>
        <dbReference type="RuleBase" id="RU000461"/>
    </source>
</evidence>
<comment type="similarity">
    <text evidence="2 9">Belongs to the cytochrome P450 family.</text>
</comment>
<dbReference type="InterPro" id="IPR036396">
    <property type="entry name" value="Cyt_P450_sf"/>
</dbReference>
<organism evidence="11 12">
    <name type="scientific">Nocardia cyriacigeorgica</name>
    <dbReference type="NCBI Taxonomy" id="135487"/>
    <lineage>
        <taxon>Bacteria</taxon>
        <taxon>Bacillati</taxon>
        <taxon>Actinomycetota</taxon>
        <taxon>Actinomycetes</taxon>
        <taxon>Mycobacteriales</taxon>
        <taxon>Nocardiaceae</taxon>
        <taxon>Nocardia</taxon>
    </lineage>
</organism>
<dbReference type="PANTHER" id="PTHR24286:SF24">
    <property type="entry name" value="LANOSTEROL 14-ALPHA DEMETHYLASE"/>
    <property type="match status" value="1"/>
</dbReference>
<dbReference type="SUPFAM" id="SSF48264">
    <property type="entry name" value="Cytochrome P450"/>
    <property type="match status" value="1"/>
</dbReference>
<dbReference type="GO" id="GO:0016125">
    <property type="term" value="P:sterol metabolic process"/>
    <property type="evidence" value="ECO:0007669"/>
    <property type="project" value="TreeGrafter"/>
</dbReference>
<dbReference type="PRINTS" id="PR00385">
    <property type="entry name" value="P450"/>
</dbReference>
<dbReference type="Proteomes" id="UP000468928">
    <property type="component" value="Unassembled WGS sequence"/>
</dbReference>
<evidence type="ECO:0000256" key="10">
    <source>
        <dbReference type="SAM" id="MobiDB-lite"/>
    </source>
</evidence>
<protein>
    <submittedName>
        <fullName evidence="11">Cytochrome P450</fullName>
    </submittedName>
</protein>
<evidence type="ECO:0000313" key="12">
    <source>
        <dbReference type="Proteomes" id="UP000468928"/>
    </source>
</evidence>
<keyword evidence="3 8" id="KW-0349">Heme</keyword>
<gene>
    <name evidence="11" type="ORF">GV789_25360</name>
</gene>
<dbReference type="CDD" id="cd00302">
    <property type="entry name" value="cytochrome_P450"/>
    <property type="match status" value="1"/>
</dbReference>